<keyword evidence="1" id="KW-1133">Transmembrane helix</keyword>
<gene>
    <name evidence="2" type="ORF">BC6307_21475</name>
</gene>
<protein>
    <recommendedName>
        <fullName evidence="4">YesK-like protein</fullName>
    </recommendedName>
</protein>
<feature type="transmembrane region" description="Helical" evidence="1">
    <location>
        <begin position="31"/>
        <end position="51"/>
    </location>
</feature>
<dbReference type="EMBL" id="CP018866">
    <property type="protein sequence ID" value="AST93652.1"/>
    <property type="molecule type" value="Genomic_DNA"/>
</dbReference>
<evidence type="ECO:0000256" key="1">
    <source>
        <dbReference type="SAM" id="Phobius"/>
    </source>
</evidence>
<keyword evidence="1" id="KW-0472">Membrane</keyword>
<dbReference type="STRING" id="1314751.GCA_001591425_03646"/>
<accession>A0A223KW07</accession>
<dbReference type="KEGG" id="bcoh:BC6307_21475"/>
<reference evidence="2 3" key="1">
    <citation type="submission" date="2016-12" db="EMBL/GenBank/DDBJ databases">
        <title>The whole genome sequencing and assembly of Bacillus cohnii DSM 6307T strain.</title>
        <authorList>
            <person name="Lee Y.-J."/>
            <person name="Yi H."/>
            <person name="Bahn Y.-S."/>
            <person name="Kim J.F."/>
            <person name="Lee D.-W."/>
        </authorList>
    </citation>
    <scope>NUCLEOTIDE SEQUENCE [LARGE SCALE GENOMIC DNA]</scope>
    <source>
        <strain evidence="2 3">DSM 6307</strain>
    </source>
</reference>
<dbReference type="RefSeq" id="WP_066419438.1">
    <property type="nucleotide sequence ID" value="NZ_CP018866.1"/>
</dbReference>
<evidence type="ECO:0008006" key="4">
    <source>
        <dbReference type="Google" id="ProtNLM"/>
    </source>
</evidence>
<keyword evidence="3" id="KW-1185">Reference proteome</keyword>
<sequence>MEYVIWFGSVALFVLGLFYFKFFYVKQRKYFIPYLIFQIGITLLVASIFIIGGWAGMAYAFISVWIIGLGLLSGLFVFVYSKIKGKLR</sequence>
<feature type="transmembrane region" description="Helical" evidence="1">
    <location>
        <begin position="57"/>
        <end position="80"/>
    </location>
</feature>
<feature type="transmembrane region" description="Helical" evidence="1">
    <location>
        <begin position="6"/>
        <end position="24"/>
    </location>
</feature>
<evidence type="ECO:0000313" key="3">
    <source>
        <dbReference type="Proteomes" id="UP000215224"/>
    </source>
</evidence>
<dbReference type="AlphaFoldDB" id="A0A223KW07"/>
<proteinExistence type="predicted"/>
<organism evidence="2 3">
    <name type="scientific">Sutcliffiella cohnii</name>
    <dbReference type="NCBI Taxonomy" id="33932"/>
    <lineage>
        <taxon>Bacteria</taxon>
        <taxon>Bacillati</taxon>
        <taxon>Bacillota</taxon>
        <taxon>Bacilli</taxon>
        <taxon>Bacillales</taxon>
        <taxon>Bacillaceae</taxon>
        <taxon>Sutcliffiella</taxon>
    </lineage>
</organism>
<dbReference type="Proteomes" id="UP000215224">
    <property type="component" value="Chromosome"/>
</dbReference>
<name>A0A223KW07_9BACI</name>
<evidence type="ECO:0000313" key="2">
    <source>
        <dbReference type="EMBL" id="AST93652.1"/>
    </source>
</evidence>
<keyword evidence="1" id="KW-0812">Transmembrane</keyword>